<reference evidence="2 3" key="1">
    <citation type="submission" date="2018-10" db="EMBL/GenBank/DDBJ databases">
        <title>A high-quality apple genome assembly.</title>
        <authorList>
            <person name="Hu J."/>
        </authorList>
    </citation>
    <scope>NUCLEOTIDE SEQUENCE [LARGE SCALE GENOMIC DNA]</scope>
    <source>
        <strain evidence="3">cv. HFTH1</strain>
        <tissue evidence="2">Young leaf</tissue>
    </source>
</reference>
<evidence type="ECO:0000313" key="3">
    <source>
        <dbReference type="Proteomes" id="UP000290289"/>
    </source>
</evidence>
<dbReference type="InterPro" id="IPR015410">
    <property type="entry name" value="DUF1985"/>
</dbReference>
<evidence type="ECO:0000313" key="2">
    <source>
        <dbReference type="EMBL" id="RXH92052.1"/>
    </source>
</evidence>
<sequence length="529" mass="60804">MTVDWASLVDVCAKMVGLVGESATEECENIKGSYDDNEVMINTLDGQHVRTKRNVSCTRATSKSIQMKMSLVAQFKFMIVGDTDFWRKHKDKAQRIRKVVTTNTTDWFLSYCQRSYNERNAKIKSRERKGVACKPYEPLLYKTVTGNGVEFNASWDDHPHAASEYKIGSHRSCPVRSLVSLSRDVKKGPWPIDVSPRSPQQDNEIVAQGVQLATKEEESYRGRVKNLSHASHMLSVMESCFGHLDSVDRLTFSGQLIHELSLHRVSNQGVKDLEGLTYLISCEVMWFTKDFCLITRLHCDKPYDMEVEPSNIKLLTKYFPHRFGFVGESSKGKGSSSQRKVGKRFWSLFTELEKAFQECKNEDSAFKLELLYFVKGVLIGVKSNVAINLEYFELVNDMDKFNSYSRGAISFKQLQDNLSFAASRRRRGRVEGDVKEDDEEEEEEGRGTYKIIPQLEKPLRYCKMTDPAAILRILQWATTKKQPVHERLQIYIIESRKMVKGEGSHFLHHGWWMWRSSTCPSTLITIGYR</sequence>
<dbReference type="PANTHER" id="PTHR48449">
    <property type="entry name" value="DUF1985 DOMAIN-CONTAINING PROTEIN"/>
    <property type="match status" value="1"/>
</dbReference>
<keyword evidence="3" id="KW-1185">Reference proteome</keyword>
<dbReference type="Proteomes" id="UP000290289">
    <property type="component" value="Chromosome 8"/>
</dbReference>
<organism evidence="2 3">
    <name type="scientific">Malus domestica</name>
    <name type="common">Apple</name>
    <name type="synonym">Pyrus malus</name>
    <dbReference type="NCBI Taxonomy" id="3750"/>
    <lineage>
        <taxon>Eukaryota</taxon>
        <taxon>Viridiplantae</taxon>
        <taxon>Streptophyta</taxon>
        <taxon>Embryophyta</taxon>
        <taxon>Tracheophyta</taxon>
        <taxon>Spermatophyta</taxon>
        <taxon>Magnoliopsida</taxon>
        <taxon>eudicotyledons</taxon>
        <taxon>Gunneridae</taxon>
        <taxon>Pentapetalae</taxon>
        <taxon>rosids</taxon>
        <taxon>fabids</taxon>
        <taxon>Rosales</taxon>
        <taxon>Rosaceae</taxon>
        <taxon>Amygdaloideae</taxon>
        <taxon>Maleae</taxon>
        <taxon>Malus</taxon>
    </lineage>
</organism>
<dbReference type="Pfam" id="PF09331">
    <property type="entry name" value="DUF1985"/>
    <property type="match status" value="1"/>
</dbReference>
<gene>
    <name evidence="2" type="ORF">DVH24_021075</name>
</gene>
<evidence type="ECO:0000259" key="1">
    <source>
        <dbReference type="Pfam" id="PF09331"/>
    </source>
</evidence>
<protein>
    <recommendedName>
        <fullName evidence="1">DUF1985 domain-containing protein</fullName>
    </recommendedName>
</protein>
<name>A0A498JE95_MALDO</name>
<dbReference type="EMBL" id="RDQH01000334">
    <property type="protein sequence ID" value="RXH92052.1"/>
    <property type="molecule type" value="Genomic_DNA"/>
</dbReference>
<feature type="domain" description="DUF1985" evidence="1">
    <location>
        <begin position="288"/>
        <end position="414"/>
    </location>
</feature>
<dbReference type="AlphaFoldDB" id="A0A498JE95"/>
<comment type="caution">
    <text evidence="2">The sequence shown here is derived from an EMBL/GenBank/DDBJ whole genome shotgun (WGS) entry which is preliminary data.</text>
</comment>
<proteinExistence type="predicted"/>
<dbReference type="PANTHER" id="PTHR48449:SF1">
    <property type="entry name" value="DUF1985 DOMAIN-CONTAINING PROTEIN"/>
    <property type="match status" value="1"/>
</dbReference>
<accession>A0A498JE95</accession>